<dbReference type="RefSeq" id="WP_230843954.1">
    <property type="nucleotide sequence ID" value="NZ_CP063845.1"/>
</dbReference>
<accession>A0ABY3PSG7</accession>
<dbReference type="InterPro" id="IPR019291">
    <property type="entry name" value="Host_attachment_protein"/>
</dbReference>
<sequence length="163" mass="18366">MNDILVLAIDAARARFLALERPEFPEWEPGPTLVEGEALINAEREAAGRQLWSEIKTGRNRGPGAGPAHAYDDHRENHAEEFERRFARLVAQEAARRADRFQVRQVVLVAERRMLGFVREALAPLLGAQVRLEELAKDLCKLRAAELQAHLAGENLLPAHRRP</sequence>
<evidence type="ECO:0000313" key="1">
    <source>
        <dbReference type="EMBL" id="UFP96668.1"/>
    </source>
</evidence>
<dbReference type="Pfam" id="PF10116">
    <property type="entry name" value="Host_attach"/>
    <property type="match status" value="1"/>
</dbReference>
<evidence type="ECO:0000313" key="2">
    <source>
        <dbReference type="Proteomes" id="UP001054846"/>
    </source>
</evidence>
<dbReference type="EMBL" id="CP063845">
    <property type="protein sequence ID" value="UFP96668.1"/>
    <property type="molecule type" value="Genomic_DNA"/>
</dbReference>
<proteinExistence type="predicted"/>
<protein>
    <submittedName>
        <fullName evidence="1">Host attachment protein</fullName>
    </submittedName>
</protein>
<gene>
    <name evidence="1" type="ORF">ISF26_10845</name>
</gene>
<name>A0ABY3PSG7_9CYAN</name>
<keyword evidence="2" id="KW-1185">Reference proteome</keyword>
<dbReference type="Proteomes" id="UP001054846">
    <property type="component" value="Chromosome"/>
</dbReference>
<reference evidence="1 2" key="1">
    <citation type="journal article" date="2021" name="Genome Biol. Evol.">
        <title>Complete Genome Sequencing of a Novel Gloeobacter Species from a Waterfall Cave in Mexico.</title>
        <authorList>
            <person name="Saw J.H."/>
            <person name="Cardona T."/>
            <person name="Montejano G."/>
        </authorList>
    </citation>
    <scope>NUCLEOTIDE SEQUENCE [LARGE SCALE GENOMIC DNA]</scope>
    <source>
        <strain evidence="1">MG652769</strain>
    </source>
</reference>
<organism evidence="1 2">
    <name type="scientific">Gloeobacter morelensis MG652769</name>
    <dbReference type="NCBI Taxonomy" id="2781736"/>
    <lineage>
        <taxon>Bacteria</taxon>
        <taxon>Bacillati</taxon>
        <taxon>Cyanobacteriota</taxon>
        <taxon>Cyanophyceae</taxon>
        <taxon>Gloeobacterales</taxon>
        <taxon>Gloeobacteraceae</taxon>
        <taxon>Gloeobacter</taxon>
        <taxon>Gloeobacter morelensis</taxon>
    </lineage>
</organism>